<evidence type="ECO:0000313" key="2">
    <source>
        <dbReference type="EMBL" id="MBK3494235.1"/>
    </source>
</evidence>
<keyword evidence="1" id="KW-0472">Membrane</keyword>
<dbReference type="InterPro" id="IPR021359">
    <property type="entry name" value="DUF2812"/>
</dbReference>
<reference evidence="2 3" key="1">
    <citation type="submission" date="2020-12" db="EMBL/GenBank/DDBJ databases">
        <title>YIM B01967 draft genome.</title>
        <authorList>
            <person name="Yan X."/>
        </authorList>
    </citation>
    <scope>NUCLEOTIDE SEQUENCE [LARGE SCALE GENOMIC DNA]</scope>
    <source>
        <strain evidence="2 3">YIM B01967</strain>
    </source>
</reference>
<proteinExistence type="predicted"/>
<gene>
    <name evidence="2" type="ORF">JFL43_05065</name>
</gene>
<evidence type="ECO:0000313" key="3">
    <source>
        <dbReference type="Proteomes" id="UP000618943"/>
    </source>
</evidence>
<dbReference type="EMBL" id="JAEOAH010000004">
    <property type="protein sequence ID" value="MBK3494235.1"/>
    <property type="molecule type" value="Genomic_DNA"/>
</dbReference>
<feature type="transmembrane region" description="Helical" evidence="1">
    <location>
        <begin position="117"/>
        <end position="134"/>
    </location>
</feature>
<accession>A0ABS1H4D3</accession>
<feature type="transmembrane region" description="Helical" evidence="1">
    <location>
        <begin position="146"/>
        <end position="169"/>
    </location>
</feature>
<dbReference type="Pfam" id="PF11193">
    <property type="entry name" value="DUF2812"/>
    <property type="match status" value="1"/>
</dbReference>
<dbReference type="Proteomes" id="UP000618943">
    <property type="component" value="Unassembled WGS sequence"/>
</dbReference>
<organism evidence="2 3">
    <name type="scientific">Viridibacillus soli</name>
    <dbReference type="NCBI Taxonomy" id="2798301"/>
    <lineage>
        <taxon>Bacteria</taxon>
        <taxon>Bacillati</taxon>
        <taxon>Bacillota</taxon>
        <taxon>Bacilli</taxon>
        <taxon>Bacillales</taxon>
        <taxon>Caryophanaceae</taxon>
        <taxon>Viridibacillus</taxon>
    </lineage>
</organism>
<keyword evidence="1" id="KW-1133">Transmembrane helix</keyword>
<evidence type="ECO:0000256" key="1">
    <source>
        <dbReference type="SAM" id="Phobius"/>
    </source>
</evidence>
<comment type="caution">
    <text evidence="2">The sequence shown here is derived from an EMBL/GenBank/DDBJ whole genome shotgun (WGS) entry which is preliminary data.</text>
</comment>
<dbReference type="RefSeq" id="WP_200748196.1">
    <property type="nucleotide sequence ID" value="NZ_JAEOAH010000004.1"/>
</dbReference>
<sequence>MKQSTKYMMSDGLAFSEKRDLKRLQKKSKEGWHLFSFLPMGYNLQKGEPKELQYSVDYRHLQDGEDQEYFELFEMAGWNHVCSEVGIHFFVAPMGTQPIYTDVESQIDKVQRLSKNVYMTAVFFVLMTVVSYFVSELTTGIVSSIFHYILLASEVFTIPCLMMVASLLYRKWVKKS</sequence>
<name>A0ABS1H4D3_9BACL</name>
<protein>
    <submittedName>
        <fullName evidence="2">DUF2812 domain-containing protein</fullName>
    </submittedName>
</protein>
<keyword evidence="3" id="KW-1185">Reference proteome</keyword>
<keyword evidence="1" id="KW-0812">Transmembrane</keyword>